<reference evidence="1 2" key="1">
    <citation type="submission" date="2019-10" db="EMBL/GenBank/DDBJ databases">
        <title>Assembly and Annotation for the nematode Trichostrongylus colubriformis.</title>
        <authorList>
            <person name="Martin J."/>
        </authorList>
    </citation>
    <scope>NUCLEOTIDE SEQUENCE [LARGE SCALE GENOMIC DNA]</scope>
    <source>
        <strain evidence="1">G859</strain>
        <tissue evidence="1">Whole worm</tissue>
    </source>
</reference>
<accession>A0AAN8IT75</accession>
<name>A0AAN8IT75_TRICO</name>
<sequence length="70" mass="7801">MYCNKNPCKGDFCCRPFLFVTQGFCFHPYYDYTINAEGSAELEDTTNDIGNTLEIEGSGETELEGSGENI</sequence>
<protein>
    <submittedName>
        <fullName evidence="1">Uncharacterized protein</fullName>
    </submittedName>
</protein>
<dbReference type="AlphaFoldDB" id="A0AAN8IT75"/>
<organism evidence="1 2">
    <name type="scientific">Trichostrongylus colubriformis</name>
    <name type="common">Black scour worm</name>
    <dbReference type="NCBI Taxonomy" id="6319"/>
    <lineage>
        <taxon>Eukaryota</taxon>
        <taxon>Metazoa</taxon>
        <taxon>Ecdysozoa</taxon>
        <taxon>Nematoda</taxon>
        <taxon>Chromadorea</taxon>
        <taxon>Rhabditida</taxon>
        <taxon>Rhabditina</taxon>
        <taxon>Rhabditomorpha</taxon>
        <taxon>Strongyloidea</taxon>
        <taxon>Trichostrongylidae</taxon>
        <taxon>Trichostrongylus</taxon>
    </lineage>
</organism>
<dbReference type="EMBL" id="WIXE01001207">
    <property type="protein sequence ID" value="KAK5985904.1"/>
    <property type="molecule type" value="Genomic_DNA"/>
</dbReference>
<proteinExistence type="predicted"/>
<comment type="caution">
    <text evidence="1">The sequence shown here is derived from an EMBL/GenBank/DDBJ whole genome shotgun (WGS) entry which is preliminary data.</text>
</comment>
<evidence type="ECO:0000313" key="1">
    <source>
        <dbReference type="EMBL" id="KAK5985904.1"/>
    </source>
</evidence>
<evidence type="ECO:0000313" key="2">
    <source>
        <dbReference type="Proteomes" id="UP001331761"/>
    </source>
</evidence>
<keyword evidence="2" id="KW-1185">Reference proteome</keyword>
<dbReference type="Proteomes" id="UP001331761">
    <property type="component" value="Unassembled WGS sequence"/>
</dbReference>
<gene>
    <name evidence="1" type="ORF">GCK32_016127</name>
</gene>